<dbReference type="AlphaFoldDB" id="A0A1M4N1W0"/>
<dbReference type="Pfam" id="PF05199">
    <property type="entry name" value="GMC_oxred_C"/>
    <property type="match status" value="1"/>
</dbReference>
<dbReference type="GO" id="GO:0016614">
    <property type="term" value="F:oxidoreductase activity, acting on CH-OH group of donors"/>
    <property type="evidence" value="ECO:0007669"/>
    <property type="project" value="InterPro"/>
</dbReference>
<dbReference type="Proteomes" id="UP000184085">
    <property type="component" value="Unassembled WGS sequence"/>
</dbReference>
<evidence type="ECO:0000313" key="8">
    <source>
        <dbReference type="Proteomes" id="UP000184085"/>
    </source>
</evidence>
<comment type="cofactor">
    <cofactor evidence="1">
        <name>FAD</name>
        <dbReference type="ChEBI" id="CHEBI:57692"/>
    </cofactor>
</comment>
<dbReference type="InterPro" id="IPR036188">
    <property type="entry name" value="FAD/NAD-bd_sf"/>
</dbReference>
<evidence type="ECO:0000256" key="4">
    <source>
        <dbReference type="ARBA" id="ARBA00022827"/>
    </source>
</evidence>
<dbReference type="InterPro" id="IPR007867">
    <property type="entry name" value="GMC_OxRtase_C"/>
</dbReference>
<evidence type="ECO:0000259" key="6">
    <source>
        <dbReference type="Pfam" id="PF05199"/>
    </source>
</evidence>
<organism evidence="7 8">
    <name type="scientific">Donghicola eburneus</name>
    <dbReference type="NCBI Taxonomy" id="393278"/>
    <lineage>
        <taxon>Bacteria</taxon>
        <taxon>Pseudomonadati</taxon>
        <taxon>Pseudomonadota</taxon>
        <taxon>Alphaproteobacteria</taxon>
        <taxon>Rhodobacterales</taxon>
        <taxon>Roseobacteraceae</taxon>
        <taxon>Donghicola</taxon>
    </lineage>
</organism>
<comment type="similarity">
    <text evidence="2">Belongs to the GMC oxidoreductase family.</text>
</comment>
<dbReference type="PANTHER" id="PTHR42784:SF1">
    <property type="entry name" value="PYRANOSE 2-OXIDASE"/>
    <property type="match status" value="1"/>
</dbReference>
<accession>A0A1M4N1W0</accession>
<dbReference type="SUPFAM" id="SSF51905">
    <property type="entry name" value="FAD/NAD(P)-binding domain"/>
    <property type="match status" value="1"/>
</dbReference>
<reference evidence="8" key="1">
    <citation type="submission" date="2016-09" db="EMBL/GenBank/DDBJ databases">
        <authorList>
            <person name="Wibberg D."/>
        </authorList>
    </citation>
    <scope>NUCLEOTIDE SEQUENCE [LARGE SCALE GENOMIC DNA]</scope>
</reference>
<evidence type="ECO:0000256" key="3">
    <source>
        <dbReference type="ARBA" id="ARBA00022630"/>
    </source>
</evidence>
<keyword evidence="8" id="KW-1185">Reference proteome</keyword>
<feature type="domain" description="Glucose-methanol-choline oxidoreductase C-terminal" evidence="6">
    <location>
        <begin position="444"/>
        <end position="570"/>
    </location>
</feature>
<protein>
    <submittedName>
        <fullName evidence="7">Putative glucose-methanol-choline oxidoreductase</fullName>
    </submittedName>
</protein>
<gene>
    <name evidence="7" type="ORF">KARMA_2202</name>
</gene>
<dbReference type="PANTHER" id="PTHR42784">
    <property type="entry name" value="PYRANOSE 2-OXIDASE"/>
    <property type="match status" value="1"/>
</dbReference>
<proteinExistence type="inferred from homology"/>
<evidence type="ECO:0000256" key="5">
    <source>
        <dbReference type="ARBA" id="ARBA00023002"/>
    </source>
</evidence>
<evidence type="ECO:0000256" key="1">
    <source>
        <dbReference type="ARBA" id="ARBA00001974"/>
    </source>
</evidence>
<name>A0A1M4N1W0_9RHOB</name>
<evidence type="ECO:0000313" key="7">
    <source>
        <dbReference type="EMBL" id="SCM67994.1"/>
    </source>
</evidence>
<keyword evidence="3" id="KW-0285">Flavoprotein</keyword>
<dbReference type="RefSeq" id="WP_072706627.1">
    <property type="nucleotide sequence ID" value="NZ_FMJB01000050.1"/>
</dbReference>
<dbReference type="SUPFAM" id="SSF54373">
    <property type="entry name" value="FAD-linked reductases, C-terminal domain"/>
    <property type="match status" value="1"/>
</dbReference>
<dbReference type="InterPro" id="IPR051473">
    <property type="entry name" value="P2Ox-like"/>
</dbReference>
<dbReference type="EMBL" id="FMJB01000050">
    <property type="protein sequence ID" value="SCM67994.1"/>
    <property type="molecule type" value="Genomic_DNA"/>
</dbReference>
<keyword evidence="5" id="KW-0560">Oxidoreductase</keyword>
<evidence type="ECO:0000256" key="2">
    <source>
        <dbReference type="ARBA" id="ARBA00010790"/>
    </source>
</evidence>
<sequence length="589" mass="64370">MTTLVPLSQFAQNPGKIDLLIVGAGPSGLAVAQEMSGQGLNIVVLESAGLIETPETAELCRVDHDGDLRSPAPLAKRQEFHAESTVHWDPDVQRYGVRCRVIGGSTIAWAGKSATFDETDFAERPWVPLSGWPISRPELMPYLDRAADILNLGPNVYDEKFWDVAGRKAPEPKLNESRLKPFFWQFARSRVDPMDIYRSGPEFLEEQRSDVTIVTDATAQKILTDPTGRFVRGLSVANIAGEVFELHADTCVIAASAVENARLLLLSNDAKPAGLGNDTDQVGRYLMDHPGAHVASFPEKDLKPIKKRFSFYGLSHNGRTLMYMPGLSMAPELQREEEQLNCAVYFMMERAEDNPFDALKRLLKRQSDRPLADIKNIIANAGIVGAGVAQKALQSGIVPRKVKQMVSNAAILISPNFVVEEFETRGIPHKLTGVAIHAITEQPPRAENRVTLSDQTDRFGNPLPRVEWEIGAAPRRALAGIARLVADELEASGLPRPQLADWVQNDRPEDAVIIDMAHTLGTTRMSLDPATGVVDQNCRVYGTEGLYVAGGSVFPTSGHANPTLMMMGIAVRLADHLKDKASQKPAAAA</sequence>
<keyword evidence="4" id="KW-0274">FAD</keyword>
<dbReference type="Gene3D" id="3.50.50.60">
    <property type="entry name" value="FAD/NAD(P)-binding domain"/>
    <property type="match status" value="2"/>
</dbReference>